<dbReference type="PATRIC" id="fig|1395513.3.peg.548"/>
<organism evidence="1 2">
    <name type="scientific">Sporolactobacillus laevolacticus DSM 442</name>
    <dbReference type="NCBI Taxonomy" id="1395513"/>
    <lineage>
        <taxon>Bacteria</taxon>
        <taxon>Bacillati</taxon>
        <taxon>Bacillota</taxon>
        <taxon>Bacilli</taxon>
        <taxon>Bacillales</taxon>
        <taxon>Sporolactobacillaceae</taxon>
        <taxon>Sporolactobacillus</taxon>
    </lineage>
</organism>
<dbReference type="AlphaFoldDB" id="V6J0A1"/>
<gene>
    <name evidence="1" type="ORF">P343_02695</name>
</gene>
<name>V6J0A1_9BACL</name>
<proteinExistence type="predicted"/>
<protein>
    <submittedName>
        <fullName evidence="1">Uncharacterized protein</fullName>
    </submittedName>
</protein>
<keyword evidence="2" id="KW-1185">Reference proteome</keyword>
<dbReference type="EMBL" id="AWTC01000002">
    <property type="protein sequence ID" value="EST13220.1"/>
    <property type="molecule type" value="Genomic_DNA"/>
</dbReference>
<dbReference type="Proteomes" id="UP000018296">
    <property type="component" value="Unassembled WGS sequence"/>
</dbReference>
<comment type="caution">
    <text evidence="1">The sequence shown here is derived from an EMBL/GenBank/DDBJ whole genome shotgun (WGS) entry which is preliminary data.</text>
</comment>
<dbReference type="STRING" id="1395513.P343_02695"/>
<evidence type="ECO:0000313" key="2">
    <source>
        <dbReference type="Proteomes" id="UP000018296"/>
    </source>
</evidence>
<evidence type="ECO:0000313" key="1">
    <source>
        <dbReference type="EMBL" id="EST13220.1"/>
    </source>
</evidence>
<reference evidence="1 2" key="1">
    <citation type="journal article" date="2013" name="Genome Announc.">
        <title>Genome Sequence of Sporolactobacillus laevolacticus DSM442, an Efficient Polymer-Grade D-Lactate Producer from Agricultural Waste Cottonseed as a Nitrogen Source.</title>
        <authorList>
            <person name="Wang H."/>
            <person name="Wang L."/>
            <person name="Ju J."/>
            <person name="Yu B."/>
            <person name="Ma Y."/>
        </authorList>
    </citation>
    <scope>NUCLEOTIDE SEQUENCE [LARGE SCALE GENOMIC DNA]</scope>
    <source>
        <strain evidence="1 2">DSM 442</strain>
    </source>
</reference>
<accession>V6J0A1</accession>
<sequence length="64" mass="7221">MFEKEDKKCRAKKQVDTELPHDAVTSALCKERTSQDAVAFRVVTQDVLPQDVVTSTLLTGRERT</sequence>